<name>I3C3K8_9FLAO</name>
<dbReference type="eggNOG" id="COG1073">
    <property type="taxonomic scope" value="Bacteria"/>
</dbReference>
<dbReference type="EMBL" id="JH651379">
    <property type="protein sequence ID" value="EIJ38201.1"/>
    <property type="molecule type" value="Genomic_DNA"/>
</dbReference>
<dbReference type="InterPro" id="IPR036102">
    <property type="entry name" value="OsmC/Ohrsf"/>
</dbReference>
<dbReference type="InterPro" id="IPR015946">
    <property type="entry name" value="KH_dom-like_a/b"/>
</dbReference>
<dbReference type="RefSeq" id="WP_008611346.1">
    <property type="nucleotide sequence ID" value="NZ_JH651379.1"/>
</dbReference>
<evidence type="ECO:0000313" key="3">
    <source>
        <dbReference type="Proteomes" id="UP000004690"/>
    </source>
</evidence>
<dbReference type="OrthoDB" id="9791538at2"/>
<dbReference type="SUPFAM" id="SSF53474">
    <property type="entry name" value="alpha/beta-Hydrolases"/>
    <property type="match status" value="1"/>
</dbReference>
<protein>
    <submittedName>
        <fullName evidence="2">Putative redox protein, regulator of disulfide bond formation</fullName>
    </submittedName>
</protein>
<dbReference type="PANTHER" id="PTHR39624">
    <property type="entry name" value="PROTEIN INVOLVED IN RIMO-MEDIATED BETA-METHYLTHIOLATION OF RIBOSOMAL PROTEIN S12 YCAO"/>
    <property type="match status" value="1"/>
</dbReference>
<dbReference type="eggNOG" id="COG1765">
    <property type="taxonomic scope" value="Bacteria"/>
</dbReference>
<dbReference type="Gene3D" id="3.30.300.20">
    <property type="match status" value="1"/>
</dbReference>
<gene>
    <name evidence="2" type="ORF">JoomaDRAFT_1182</name>
</gene>
<organism evidence="2 3">
    <name type="scientific">Galbibacter orientalis DSM 19592</name>
    <dbReference type="NCBI Taxonomy" id="926559"/>
    <lineage>
        <taxon>Bacteria</taxon>
        <taxon>Pseudomonadati</taxon>
        <taxon>Bacteroidota</taxon>
        <taxon>Flavobacteriia</taxon>
        <taxon>Flavobacteriales</taxon>
        <taxon>Flavobacteriaceae</taxon>
        <taxon>Galbibacter</taxon>
    </lineage>
</organism>
<sequence>MKNSKLDIINKRGYKLQAYLELPANQKPNYYAIFAHCFTCNSSFGAVRNISRSLTNFGFGVIRFDFTGLGRSEGEFAESHFSANVDDLLAVNQFIKENYAEPSLLVGHSLGGAAVLVAASMLNSVKAVATIGAPASISHVKQLFSHQIEDIEKKGDIEVNIGGRPFTIDKDFVEDFDKKNLPEIVKSLRKPLLIMHAPFDKKVGIENAQELYHNAMHPKSFISLDDADHLLSETKDSEYAGNIIGMWTQRYFSSEENKMLSPNGEQLVAHLNLKEDNFTTNIQTKNHAFIADEPQSFGGDDFGPGPYDYLSAGLAACTTMTIKLYAERKGWPLEEVFVYITHSKKHSDDLKVDVEKPGRIDYLSKKLKFVGNLDETQRNKLKEIASKCPVHRTLQNEVIIETEEIKNQ</sequence>
<dbReference type="ESTHER" id="9flao-i3c3k8">
    <property type="family name" value="Est-OsmC"/>
</dbReference>
<dbReference type="PANTHER" id="PTHR39624:SF2">
    <property type="entry name" value="OSMC-LIKE PROTEIN"/>
    <property type="match status" value="1"/>
</dbReference>
<dbReference type="Pfam" id="PF02566">
    <property type="entry name" value="OsmC"/>
    <property type="match status" value="1"/>
</dbReference>
<feature type="domain" description="Serine aminopeptidase S33" evidence="1">
    <location>
        <begin position="42"/>
        <end position="137"/>
    </location>
</feature>
<dbReference type="HOGENOM" id="CLU_681299_0_0_10"/>
<evidence type="ECO:0000259" key="1">
    <source>
        <dbReference type="Pfam" id="PF12146"/>
    </source>
</evidence>
<accession>I3C3K8</accession>
<dbReference type="InterPro" id="IPR029058">
    <property type="entry name" value="AB_hydrolase_fold"/>
</dbReference>
<dbReference type="AlphaFoldDB" id="I3C3K8"/>
<dbReference type="STRING" id="926559.JoomaDRAFT_1182"/>
<dbReference type="Pfam" id="PF12146">
    <property type="entry name" value="Hydrolase_4"/>
    <property type="match status" value="1"/>
</dbReference>
<dbReference type="SUPFAM" id="SSF82784">
    <property type="entry name" value="OsmC-like"/>
    <property type="match status" value="1"/>
</dbReference>
<dbReference type="Proteomes" id="UP000004690">
    <property type="component" value="Unassembled WGS sequence"/>
</dbReference>
<dbReference type="Gene3D" id="3.40.50.1820">
    <property type="entry name" value="alpha/beta hydrolase"/>
    <property type="match status" value="1"/>
</dbReference>
<dbReference type="InterPro" id="IPR003718">
    <property type="entry name" value="OsmC/Ohr_fam"/>
</dbReference>
<proteinExistence type="predicted"/>
<dbReference type="InterPro" id="IPR022742">
    <property type="entry name" value="Hydrolase_4"/>
</dbReference>
<keyword evidence="3" id="KW-1185">Reference proteome</keyword>
<evidence type="ECO:0000313" key="2">
    <source>
        <dbReference type="EMBL" id="EIJ38201.1"/>
    </source>
</evidence>
<reference evidence="2 3" key="1">
    <citation type="submission" date="2012-02" db="EMBL/GenBank/DDBJ databases">
        <title>Improved High-Quality Draft genome of Joostella marina DSM 19592.</title>
        <authorList>
            <consortium name="US DOE Joint Genome Institute (JGI-PGF)"/>
            <person name="Lucas S."/>
            <person name="Copeland A."/>
            <person name="Lapidus A."/>
            <person name="Bruce D."/>
            <person name="Goodwin L."/>
            <person name="Pitluck S."/>
            <person name="Peters L."/>
            <person name="Chertkov O."/>
            <person name="Ovchinnikova G."/>
            <person name="Kyrpides N."/>
            <person name="Mavromatis K."/>
            <person name="Detter J.C."/>
            <person name="Han C."/>
            <person name="Land M."/>
            <person name="Hauser L."/>
            <person name="Markowitz V."/>
            <person name="Cheng J.-F."/>
            <person name="Hugenholtz P."/>
            <person name="Woyke T."/>
            <person name="Wu D."/>
            <person name="Tindall B."/>
            <person name="Brambilla E."/>
            <person name="Klenk H.-P."/>
            <person name="Eisen J.A."/>
        </authorList>
    </citation>
    <scope>NUCLEOTIDE SEQUENCE [LARGE SCALE GENOMIC DNA]</scope>
    <source>
        <strain evidence="2 3">DSM 19592</strain>
    </source>
</reference>